<dbReference type="EMBL" id="JAGMUV010000024">
    <property type="protein sequence ID" value="KAH7121328.1"/>
    <property type="molecule type" value="Genomic_DNA"/>
</dbReference>
<proteinExistence type="predicted"/>
<gene>
    <name evidence="1" type="ORF">EDB81DRAFT_227813</name>
</gene>
<organism evidence="1 2">
    <name type="scientific">Dactylonectria macrodidyma</name>
    <dbReference type="NCBI Taxonomy" id="307937"/>
    <lineage>
        <taxon>Eukaryota</taxon>
        <taxon>Fungi</taxon>
        <taxon>Dikarya</taxon>
        <taxon>Ascomycota</taxon>
        <taxon>Pezizomycotina</taxon>
        <taxon>Sordariomycetes</taxon>
        <taxon>Hypocreomycetidae</taxon>
        <taxon>Hypocreales</taxon>
        <taxon>Nectriaceae</taxon>
        <taxon>Dactylonectria</taxon>
    </lineage>
</organism>
<comment type="caution">
    <text evidence="1">The sequence shown here is derived from an EMBL/GenBank/DDBJ whole genome shotgun (WGS) entry which is preliminary data.</text>
</comment>
<dbReference type="AlphaFoldDB" id="A0A9P9DLH3"/>
<evidence type="ECO:0000313" key="1">
    <source>
        <dbReference type="EMBL" id="KAH7121328.1"/>
    </source>
</evidence>
<accession>A0A9P9DLH3</accession>
<keyword evidence="2" id="KW-1185">Reference proteome</keyword>
<protein>
    <submittedName>
        <fullName evidence="1">Uncharacterized protein</fullName>
    </submittedName>
</protein>
<name>A0A9P9DLH3_9HYPO</name>
<reference evidence="1" key="1">
    <citation type="journal article" date="2021" name="Nat. Commun.">
        <title>Genetic determinants of endophytism in the Arabidopsis root mycobiome.</title>
        <authorList>
            <person name="Mesny F."/>
            <person name="Miyauchi S."/>
            <person name="Thiergart T."/>
            <person name="Pickel B."/>
            <person name="Atanasova L."/>
            <person name="Karlsson M."/>
            <person name="Huettel B."/>
            <person name="Barry K.W."/>
            <person name="Haridas S."/>
            <person name="Chen C."/>
            <person name="Bauer D."/>
            <person name="Andreopoulos W."/>
            <person name="Pangilinan J."/>
            <person name="LaButti K."/>
            <person name="Riley R."/>
            <person name="Lipzen A."/>
            <person name="Clum A."/>
            <person name="Drula E."/>
            <person name="Henrissat B."/>
            <person name="Kohler A."/>
            <person name="Grigoriev I.V."/>
            <person name="Martin F.M."/>
            <person name="Hacquard S."/>
        </authorList>
    </citation>
    <scope>NUCLEOTIDE SEQUENCE</scope>
    <source>
        <strain evidence="1">MPI-CAGE-AT-0147</strain>
    </source>
</reference>
<dbReference type="Proteomes" id="UP000738349">
    <property type="component" value="Unassembled WGS sequence"/>
</dbReference>
<sequence>MTAPGTSYVVILVPFLSFRQDCSSLAHCGKTFTTTRALWVNVMLCYWDMKPSWGIMFTTADETWLGFAMRATKNSR</sequence>
<evidence type="ECO:0000313" key="2">
    <source>
        <dbReference type="Proteomes" id="UP000738349"/>
    </source>
</evidence>